<evidence type="ECO:0008006" key="4">
    <source>
        <dbReference type="Google" id="ProtNLM"/>
    </source>
</evidence>
<feature type="region of interest" description="Disordered" evidence="1">
    <location>
        <begin position="1"/>
        <end position="60"/>
    </location>
</feature>
<dbReference type="RefSeq" id="WP_260727636.1">
    <property type="nucleotide sequence ID" value="NZ_BAAABS010000033.1"/>
</dbReference>
<protein>
    <recommendedName>
        <fullName evidence="4">SHOCT domain-containing protein</fullName>
    </recommendedName>
</protein>
<keyword evidence="3" id="KW-1185">Reference proteome</keyword>
<gene>
    <name evidence="2" type="ORF">Drose_08505</name>
</gene>
<dbReference type="EMBL" id="CP073721">
    <property type="protein sequence ID" value="UWZ38273.1"/>
    <property type="molecule type" value="Genomic_DNA"/>
</dbReference>
<name>A0ABY5Z881_9ACTN</name>
<organism evidence="2 3">
    <name type="scientific">Dactylosporangium roseum</name>
    <dbReference type="NCBI Taxonomy" id="47989"/>
    <lineage>
        <taxon>Bacteria</taxon>
        <taxon>Bacillati</taxon>
        <taxon>Actinomycetota</taxon>
        <taxon>Actinomycetes</taxon>
        <taxon>Micromonosporales</taxon>
        <taxon>Micromonosporaceae</taxon>
        <taxon>Dactylosporangium</taxon>
    </lineage>
</organism>
<evidence type="ECO:0000256" key="1">
    <source>
        <dbReference type="SAM" id="MobiDB-lite"/>
    </source>
</evidence>
<proteinExistence type="predicted"/>
<sequence>MEVLDARAPAEPPRPVGADPGELASALERLSRPHGAGELTDAGYTAAQQRLLGTSPGEGR</sequence>
<evidence type="ECO:0000313" key="3">
    <source>
        <dbReference type="Proteomes" id="UP001058271"/>
    </source>
</evidence>
<evidence type="ECO:0000313" key="2">
    <source>
        <dbReference type="EMBL" id="UWZ38273.1"/>
    </source>
</evidence>
<accession>A0ABY5Z881</accession>
<reference evidence="2" key="1">
    <citation type="submission" date="2021-04" db="EMBL/GenBank/DDBJ databases">
        <title>Biosynthetic gene clusters of Dactylosporangioum roseum.</title>
        <authorList>
            <person name="Hartkoorn R.C."/>
            <person name="Beaudoing E."/>
            <person name="Hot D."/>
            <person name="Moureu S."/>
        </authorList>
    </citation>
    <scope>NUCLEOTIDE SEQUENCE</scope>
    <source>
        <strain evidence="2">NRRL B-16295</strain>
    </source>
</reference>
<dbReference type="Proteomes" id="UP001058271">
    <property type="component" value="Chromosome"/>
</dbReference>